<protein>
    <submittedName>
        <fullName evidence="3">Uncharacterized protein</fullName>
    </submittedName>
</protein>
<reference evidence="3 4" key="1">
    <citation type="journal article" date="2006" name="Science">
        <title>Phytophthora genome sequences uncover evolutionary origins and mechanisms of pathogenesis.</title>
        <authorList>
            <person name="Tyler B.M."/>
            <person name="Tripathy S."/>
            <person name="Zhang X."/>
            <person name="Dehal P."/>
            <person name="Jiang R.H."/>
            <person name="Aerts A."/>
            <person name="Arredondo F.D."/>
            <person name="Baxter L."/>
            <person name="Bensasson D."/>
            <person name="Beynon J.L."/>
            <person name="Chapman J."/>
            <person name="Damasceno C.M."/>
            <person name="Dorrance A.E."/>
            <person name="Dou D."/>
            <person name="Dickerman A.W."/>
            <person name="Dubchak I.L."/>
            <person name="Garbelotto M."/>
            <person name="Gijzen M."/>
            <person name="Gordon S.G."/>
            <person name="Govers F."/>
            <person name="Grunwald N.J."/>
            <person name="Huang W."/>
            <person name="Ivors K.L."/>
            <person name="Jones R.W."/>
            <person name="Kamoun S."/>
            <person name="Krampis K."/>
            <person name="Lamour K.H."/>
            <person name="Lee M.K."/>
            <person name="McDonald W.H."/>
            <person name="Medina M."/>
            <person name="Meijer H.J."/>
            <person name="Nordberg E.K."/>
            <person name="Maclean D.J."/>
            <person name="Ospina-Giraldo M.D."/>
            <person name="Morris P.F."/>
            <person name="Phuntumart V."/>
            <person name="Putnam N.H."/>
            <person name="Rash S."/>
            <person name="Rose J.K."/>
            <person name="Sakihama Y."/>
            <person name="Salamov A.A."/>
            <person name="Savidor A."/>
            <person name="Scheuring C.F."/>
            <person name="Smith B.M."/>
            <person name="Sobral B.W."/>
            <person name="Terry A."/>
            <person name="Torto-Alalibo T.A."/>
            <person name="Win J."/>
            <person name="Xu Z."/>
            <person name="Zhang H."/>
            <person name="Grigoriev I.V."/>
            <person name="Rokhsar D.S."/>
            <person name="Boore J.L."/>
        </authorList>
    </citation>
    <scope>NUCLEOTIDE SEQUENCE [LARGE SCALE GENOMIC DNA]</scope>
    <source>
        <strain evidence="3 4">P6497</strain>
    </source>
</reference>
<feature type="coiled-coil region" evidence="1">
    <location>
        <begin position="260"/>
        <end position="305"/>
    </location>
</feature>
<dbReference type="KEGG" id="psoj:PHYSODRAFT_343388"/>
<dbReference type="GeneID" id="20648537"/>
<accession>G5AJI4</accession>
<evidence type="ECO:0000313" key="3">
    <source>
        <dbReference type="EMBL" id="EGZ04317.1"/>
    </source>
</evidence>
<feature type="region of interest" description="Disordered" evidence="2">
    <location>
        <begin position="586"/>
        <end position="642"/>
    </location>
</feature>
<dbReference type="OMA" id="FRVCHAP"/>
<gene>
    <name evidence="3" type="ORF">PHYSODRAFT_343388</name>
</gene>
<feature type="region of interest" description="Disordered" evidence="2">
    <location>
        <begin position="1"/>
        <end position="64"/>
    </location>
</feature>
<name>G5AJI4_PHYSP</name>
<feature type="compositionally biased region" description="Acidic residues" evidence="2">
    <location>
        <begin position="374"/>
        <end position="385"/>
    </location>
</feature>
<feature type="compositionally biased region" description="Basic and acidic residues" evidence="2">
    <location>
        <begin position="598"/>
        <end position="609"/>
    </location>
</feature>
<dbReference type="SMR" id="G5AJI4"/>
<feature type="region of interest" description="Disordered" evidence="2">
    <location>
        <begin position="368"/>
        <end position="435"/>
    </location>
</feature>
<evidence type="ECO:0000256" key="2">
    <source>
        <dbReference type="SAM" id="MobiDB-lite"/>
    </source>
</evidence>
<dbReference type="EMBL" id="JH159219">
    <property type="protein sequence ID" value="EGZ04317.1"/>
    <property type="molecule type" value="Genomic_DNA"/>
</dbReference>
<keyword evidence="4" id="KW-1185">Reference proteome</keyword>
<sequence>ASFDEHQDDANTPDDAASKSKALVVKTAGTDTPPHANKDADAADRKGNGDTEGKVKDAAGSTATAAGRTGAFAGTSCASRSASAERLPDSGKGAFGLSLQDSCSRAAQSSNPELAGQSPPARFAVSSDLNLTFLQGVFPAHGFGGIEALWTVESLTDKEIQELIDLLDPGMELHRSVLRLRSSDTGRSISELHGLLDSIAAKRELASLLQCYDLDGLARRVFGTTSLDSELQKAKRDIAVLNRCWEETLEVATKKREQEIKDHDRDFKRAAQEHERQEQALQLQIDKLSRENDDLRSTVRTMTSRLKAGSMNVGRTMNFLNRHNTRVDGNWPRLKALLECAKDNKLPPDGWATQILVNAVDDFGAQPGAYVFVDDGDDDQEEKDDDGPGAREGSKDAPLDFTQDSSAPSTTSSLKSRSVKTSRAPKSATGRHFQLRPEVYTPNELDAMDPLTPYARSVEDARASLVAHAVIWDKLRLDVQLAMQSGLDYLDAFDLVCGDNVVHPRFHVRDLLELLVRIMYWRKLDQTPWTSYVPSWYYKKAETRLEQLTYIPDKWPALKSVRLDEEAEVMQAMYSEVCDDIDDETQDETFRTTKPFKAKLDLRTTPPREAKRRNSTSSTTSSTTGSLHPDPEVAPPPAKQELQIIEVPGRGVTSWRHYGILVKFQPGTTKAVEQTSGFPDYTPNLSKPEELDAVRARWRSGPFKELWSTKPWDEMFDNRSKFRVCHAPPKAGTKALACLNEIHPGHYQKLLDAAVDDGLEQSYLEEPGVWAFPAKCCSWIWMAPSHKNAESKPYSLQEQLALTDQQEPARVQWNSCSSDEERIAHAPAQLDLRLLPKADRRRYLVSKKFP</sequence>
<keyword evidence="1" id="KW-0175">Coiled coil</keyword>
<dbReference type="InParanoid" id="G5AJI4"/>
<evidence type="ECO:0000256" key="1">
    <source>
        <dbReference type="SAM" id="Coils"/>
    </source>
</evidence>
<feature type="non-terminal residue" evidence="3">
    <location>
        <position position="1"/>
    </location>
</feature>
<organism evidence="3 4">
    <name type="scientific">Phytophthora sojae (strain P6497)</name>
    <name type="common">Soybean stem and root rot agent</name>
    <name type="synonym">Phytophthora megasperma f. sp. glycines</name>
    <dbReference type="NCBI Taxonomy" id="1094619"/>
    <lineage>
        <taxon>Eukaryota</taxon>
        <taxon>Sar</taxon>
        <taxon>Stramenopiles</taxon>
        <taxon>Oomycota</taxon>
        <taxon>Peronosporomycetes</taxon>
        <taxon>Peronosporales</taxon>
        <taxon>Peronosporaceae</taxon>
        <taxon>Phytophthora</taxon>
    </lineage>
</organism>
<feature type="compositionally biased region" description="Basic and acidic residues" evidence="2">
    <location>
        <begin position="386"/>
        <end position="398"/>
    </location>
</feature>
<feature type="compositionally biased region" description="Basic and acidic residues" evidence="2">
    <location>
        <begin position="36"/>
        <end position="57"/>
    </location>
</feature>
<evidence type="ECO:0000313" key="4">
    <source>
        <dbReference type="Proteomes" id="UP000002640"/>
    </source>
</evidence>
<dbReference type="Proteomes" id="UP000002640">
    <property type="component" value="Unassembled WGS sequence"/>
</dbReference>
<proteinExistence type="predicted"/>
<dbReference type="RefSeq" id="XP_009540235.1">
    <property type="nucleotide sequence ID" value="XM_009541940.1"/>
</dbReference>
<feature type="compositionally biased region" description="Low complexity" evidence="2">
    <location>
        <begin position="615"/>
        <end position="624"/>
    </location>
</feature>
<feature type="compositionally biased region" description="Low complexity" evidence="2">
    <location>
        <begin position="402"/>
        <end position="422"/>
    </location>
</feature>
<dbReference type="AlphaFoldDB" id="G5AJI4"/>